<organism evidence="5 6">
    <name type="scientific">Podarcis lilfordi</name>
    <name type="common">Lilford's wall lizard</name>
    <dbReference type="NCBI Taxonomy" id="74358"/>
    <lineage>
        <taxon>Eukaryota</taxon>
        <taxon>Metazoa</taxon>
        <taxon>Chordata</taxon>
        <taxon>Craniata</taxon>
        <taxon>Vertebrata</taxon>
        <taxon>Euteleostomi</taxon>
        <taxon>Lepidosauria</taxon>
        <taxon>Squamata</taxon>
        <taxon>Bifurcata</taxon>
        <taxon>Unidentata</taxon>
        <taxon>Episquamata</taxon>
        <taxon>Laterata</taxon>
        <taxon>Lacertibaenia</taxon>
        <taxon>Lacertidae</taxon>
        <taxon>Podarcis</taxon>
    </lineage>
</organism>
<dbReference type="PROSITE" id="PS50119">
    <property type="entry name" value="ZF_BBOX"/>
    <property type="match status" value="1"/>
</dbReference>
<reference evidence="5" key="1">
    <citation type="submission" date="2022-12" db="EMBL/GenBank/DDBJ databases">
        <authorList>
            <person name="Alioto T."/>
            <person name="Alioto T."/>
            <person name="Gomez Garrido J."/>
        </authorList>
    </citation>
    <scope>NUCLEOTIDE SEQUENCE</scope>
</reference>
<gene>
    <name evidence="5" type="ORF">PODLI_1B031177</name>
</gene>
<sequence length="147" mass="17083">MAAGGLAEDLSRRQRGTWSFCEKHQEPRKLFCKNHKTAICVICDKAKEHKKHKVVPLDEAPEIYKDQLCSREEILCQEREKVLAYGAAILKESQDELDQIDALAENLEAMRQAAFGSGEKQTRKRRFKGFFKWKWKRRQPSLNCQSS</sequence>
<keyword evidence="1 3" id="KW-0479">Metal-binding</keyword>
<keyword evidence="1 3" id="KW-0863">Zinc-finger</keyword>
<dbReference type="InterPro" id="IPR050143">
    <property type="entry name" value="TRIM/RBCC"/>
</dbReference>
<dbReference type="AlphaFoldDB" id="A0AA35JXV2"/>
<evidence type="ECO:0000259" key="4">
    <source>
        <dbReference type="PROSITE" id="PS50119"/>
    </source>
</evidence>
<name>A0AA35JXV2_9SAUR</name>
<keyword evidence="2" id="KW-0862">Zinc</keyword>
<evidence type="ECO:0000256" key="2">
    <source>
        <dbReference type="ARBA" id="ARBA00022833"/>
    </source>
</evidence>
<dbReference type="EMBL" id="OX395127">
    <property type="protein sequence ID" value="CAI5768152.1"/>
    <property type="molecule type" value="Genomic_DNA"/>
</dbReference>
<dbReference type="GO" id="GO:0008270">
    <property type="term" value="F:zinc ion binding"/>
    <property type="evidence" value="ECO:0007669"/>
    <property type="project" value="UniProtKB-KW"/>
</dbReference>
<evidence type="ECO:0000256" key="1">
    <source>
        <dbReference type="ARBA" id="ARBA00022771"/>
    </source>
</evidence>
<protein>
    <submittedName>
        <fullName evidence="5">Finger RFP-like isoform X2</fullName>
    </submittedName>
</protein>
<accession>A0AA35JXV2</accession>
<dbReference type="Proteomes" id="UP001178461">
    <property type="component" value="Chromosome 2"/>
</dbReference>
<evidence type="ECO:0000256" key="3">
    <source>
        <dbReference type="PROSITE-ProRule" id="PRU00024"/>
    </source>
</evidence>
<dbReference type="InterPro" id="IPR000315">
    <property type="entry name" value="Znf_B-box"/>
</dbReference>
<evidence type="ECO:0000313" key="6">
    <source>
        <dbReference type="Proteomes" id="UP001178461"/>
    </source>
</evidence>
<keyword evidence="6" id="KW-1185">Reference proteome</keyword>
<dbReference type="Pfam" id="PF00643">
    <property type="entry name" value="zf-B_box"/>
    <property type="match status" value="1"/>
</dbReference>
<proteinExistence type="predicted"/>
<dbReference type="SMART" id="SM00336">
    <property type="entry name" value="BBOX"/>
    <property type="match status" value="1"/>
</dbReference>
<dbReference type="SUPFAM" id="SSF57845">
    <property type="entry name" value="B-box zinc-binding domain"/>
    <property type="match status" value="1"/>
</dbReference>
<feature type="domain" description="B box-type" evidence="4">
    <location>
        <begin position="20"/>
        <end position="57"/>
    </location>
</feature>
<dbReference type="PANTHER" id="PTHR24103">
    <property type="entry name" value="E3 UBIQUITIN-PROTEIN LIGASE TRIM"/>
    <property type="match status" value="1"/>
</dbReference>
<dbReference type="Gene3D" id="3.30.160.60">
    <property type="entry name" value="Classic Zinc Finger"/>
    <property type="match status" value="1"/>
</dbReference>
<evidence type="ECO:0000313" key="5">
    <source>
        <dbReference type="EMBL" id="CAI5768152.1"/>
    </source>
</evidence>